<reference evidence="2" key="1">
    <citation type="journal article" date="2012" name="Nat. Biotechnol.">
        <title>Reference genome sequence of the model plant Setaria.</title>
        <authorList>
            <person name="Bennetzen J.L."/>
            <person name="Schmutz J."/>
            <person name="Wang H."/>
            <person name="Percifield R."/>
            <person name="Hawkins J."/>
            <person name="Pontaroli A.C."/>
            <person name="Estep M."/>
            <person name="Feng L."/>
            <person name="Vaughn J.N."/>
            <person name="Grimwood J."/>
            <person name="Jenkins J."/>
            <person name="Barry K."/>
            <person name="Lindquist E."/>
            <person name="Hellsten U."/>
            <person name="Deshpande S."/>
            <person name="Wang X."/>
            <person name="Wu X."/>
            <person name="Mitros T."/>
            <person name="Triplett J."/>
            <person name="Yang X."/>
            <person name="Ye C.Y."/>
            <person name="Mauro-Herrera M."/>
            <person name="Wang L."/>
            <person name="Li P."/>
            <person name="Sharma M."/>
            <person name="Sharma R."/>
            <person name="Ronald P.C."/>
            <person name="Panaud O."/>
            <person name="Kellogg E.A."/>
            <person name="Brutnell T.P."/>
            <person name="Doust A.N."/>
            <person name="Tuskan G.A."/>
            <person name="Rokhsar D."/>
            <person name="Devos K.M."/>
        </authorList>
    </citation>
    <scope>NUCLEOTIDE SEQUENCE [LARGE SCALE GENOMIC DNA]</scope>
    <source>
        <strain evidence="2">Yugu1</strain>
    </source>
</reference>
<feature type="region of interest" description="Disordered" evidence="1">
    <location>
        <begin position="63"/>
        <end position="123"/>
    </location>
</feature>
<evidence type="ECO:0000313" key="2">
    <source>
        <dbReference type="EMBL" id="RCV09738.1"/>
    </source>
</evidence>
<organism evidence="2">
    <name type="scientific">Setaria italica</name>
    <name type="common">Foxtail millet</name>
    <name type="synonym">Panicum italicum</name>
    <dbReference type="NCBI Taxonomy" id="4555"/>
    <lineage>
        <taxon>Eukaryota</taxon>
        <taxon>Viridiplantae</taxon>
        <taxon>Streptophyta</taxon>
        <taxon>Embryophyta</taxon>
        <taxon>Tracheophyta</taxon>
        <taxon>Spermatophyta</taxon>
        <taxon>Magnoliopsida</taxon>
        <taxon>Liliopsida</taxon>
        <taxon>Poales</taxon>
        <taxon>Poaceae</taxon>
        <taxon>PACMAD clade</taxon>
        <taxon>Panicoideae</taxon>
        <taxon>Panicodae</taxon>
        <taxon>Paniceae</taxon>
        <taxon>Cenchrinae</taxon>
        <taxon>Setaria</taxon>
    </lineage>
</organism>
<dbReference type="AlphaFoldDB" id="A0A368PWB9"/>
<accession>A0A368PWB9</accession>
<protein>
    <submittedName>
        <fullName evidence="2">Uncharacterized protein</fullName>
    </submittedName>
</protein>
<reference evidence="2" key="2">
    <citation type="submission" date="2015-07" db="EMBL/GenBank/DDBJ databases">
        <authorList>
            <person name="Noorani M."/>
        </authorList>
    </citation>
    <scope>NUCLEOTIDE SEQUENCE</scope>
    <source>
        <strain evidence="2">Yugu1</strain>
    </source>
</reference>
<name>A0A368PWB9_SETIT</name>
<sequence>MDCSGSIFPGTALGHSIPRRSDPIWAYPWCPAGLPIDRSANRPAGRPPPLDFGLVRWRVRARGRGPGARSQPSHASDSDSDIVPNQQHKAQGTGRRRSVRRVPSRTRPCERLSAKRSPAAPGIEDRGYMELDLLGLGLPPATAGHGGNHTITMHTGRHSHQFQSRSSTAFGPYWLSSET</sequence>
<evidence type="ECO:0000256" key="1">
    <source>
        <dbReference type="SAM" id="MobiDB-lite"/>
    </source>
</evidence>
<dbReference type="EMBL" id="CM003529">
    <property type="protein sequence ID" value="RCV09738.1"/>
    <property type="molecule type" value="Genomic_DNA"/>
</dbReference>
<gene>
    <name evidence="2" type="ORF">SETIT_2G053500v2</name>
</gene>
<feature type="compositionally biased region" description="Basic residues" evidence="1">
    <location>
        <begin position="94"/>
        <end position="104"/>
    </location>
</feature>
<proteinExistence type="predicted"/>